<dbReference type="RefSeq" id="WP_079324178.1">
    <property type="nucleotide sequence ID" value="NZ_MXAP01000019.1"/>
</dbReference>
<evidence type="ECO:0000313" key="6">
    <source>
        <dbReference type="Proteomes" id="UP000190777"/>
    </source>
</evidence>
<dbReference type="SUPFAM" id="SSF52172">
    <property type="entry name" value="CheY-like"/>
    <property type="match status" value="1"/>
</dbReference>
<evidence type="ECO:0000256" key="1">
    <source>
        <dbReference type="ARBA" id="ARBA00022553"/>
    </source>
</evidence>
<reference evidence="5 7" key="2">
    <citation type="submission" date="2018-06" db="EMBL/GenBank/DDBJ databases">
        <authorList>
            <consortium name="Pathogen Informatics"/>
            <person name="Doyle S."/>
        </authorList>
    </citation>
    <scope>NUCLEOTIDE SEQUENCE [LARGE SCALE GENOMIC DNA]</scope>
    <source>
        <strain evidence="5 7">NCTC11012</strain>
    </source>
</reference>
<accession>A0A378QV02</accession>
<feature type="domain" description="Response regulatory" evidence="3">
    <location>
        <begin position="4"/>
        <end position="119"/>
    </location>
</feature>
<evidence type="ECO:0000259" key="3">
    <source>
        <dbReference type="PROSITE" id="PS50110"/>
    </source>
</evidence>
<protein>
    <submittedName>
        <fullName evidence="5">Chemotaxis protein CheY</fullName>
    </submittedName>
    <submittedName>
        <fullName evidence="4">Response regulator</fullName>
    </submittedName>
</protein>
<name>A0A378QV02_9GAMM</name>
<gene>
    <name evidence="5" type="primary">cheY_1</name>
    <name evidence="4" type="ORF">B5J93_01935</name>
    <name evidence="5" type="ORF">NCTC11012_01504</name>
</gene>
<dbReference type="GO" id="GO:0000160">
    <property type="term" value="P:phosphorelay signal transduction system"/>
    <property type="evidence" value="ECO:0007669"/>
    <property type="project" value="InterPro"/>
</dbReference>
<dbReference type="PANTHER" id="PTHR44591">
    <property type="entry name" value="STRESS RESPONSE REGULATOR PROTEIN 1"/>
    <property type="match status" value="1"/>
</dbReference>
<keyword evidence="6" id="KW-1185">Reference proteome</keyword>
<feature type="modified residue" description="4-aspartylphosphate" evidence="2">
    <location>
        <position position="54"/>
    </location>
</feature>
<reference evidence="4 6" key="1">
    <citation type="submission" date="2017-03" db="EMBL/GenBank/DDBJ databases">
        <title>Draft genome sequence of Moraxella equi CCUG 4950T type strain.</title>
        <authorList>
            <person name="Salva-Serra F."/>
            <person name="Engstrom-Jakobsson H."/>
            <person name="Thorell K."/>
            <person name="Jaen-Luchoro D."/>
            <person name="Gonzales-Siles L."/>
            <person name="Karlsson R."/>
            <person name="Yazdan S."/>
            <person name="Boulund F."/>
            <person name="Johnning A."/>
            <person name="Engstrand L."/>
            <person name="Kristiansson E."/>
            <person name="Moore E."/>
        </authorList>
    </citation>
    <scope>NUCLEOTIDE SEQUENCE [LARGE SCALE GENOMIC DNA]</scope>
    <source>
        <strain evidence="4 6">CCUG 4950</strain>
    </source>
</reference>
<dbReference type="PROSITE" id="PS50110">
    <property type="entry name" value="RESPONSE_REGULATORY"/>
    <property type="match status" value="1"/>
</dbReference>
<evidence type="ECO:0000313" key="7">
    <source>
        <dbReference type="Proteomes" id="UP000254618"/>
    </source>
</evidence>
<dbReference type="EMBL" id="UGQF01000001">
    <property type="protein sequence ID" value="STZ03263.1"/>
    <property type="molecule type" value="Genomic_DNA"/>
</dbReference>
<evidence type="ECO:0000313" key="5">
    <source>
        <dbReference type="EMBL" id="STZ03263.1"/>
    </source>
</evidence>
<dbReference type="Proteomes" id="UP000254618">
    <property type="component" value="Unassembled WGS sequence"/>
</dbReference>
<dbReference type="Gene3D" id="3.40.50.2300">
    <property type="match status" value="1"/>
</dbReference>
<dbReference type="InterPro" id="IPR011006">
    <property type="entry name" value="CheY-like_superfamily"/>
</dbReference>
<dbReference type="EMBL" id="MXAP01000019">
    <property type="protein sequence ID" value="OPH39908.1"/>
    <property type="molecule type" value="Genomic_DNA"/>
</dbReference>
<dbReference type="PANTHER" id="PTHR44591:SF3">
    <property type="entry name" value="RESPONSE REGULATORY DOMAIN-CONTAINING PROTEIN"/>
    <property type="match status" value="1"/>
</dbReference>
<evidence type="ECO:0000256" key="2">
    <source>
        <dbReference type="PROSITE-ProRule" id="PRU00169"/>
    </source>
</evidence>
<dbReference type="Pfam" id="PF00072">
    <property type="entry name" value="Response_reg"/>
    <property type="match status" value="1"/>
</dbReference>
<dbReference type="InterPro" id="IPR050595">
    <property type="entry name" value="Bact_response_regulator"/>
</dbReference>
<sequence>MAYRLMIVDDSNIIRNRIERCFEGGSIEIVATANNGVDAVLKFDEFRPDFITMDLTMPQMDGLECIKRIVGKGTGVSILVVSALSDRMTALQALQVGARGFIYKPFNDEELIAGMQRLIELSAKAKK</sequence>
<dbReference type="Proteomes" id="UP000190777">
    <property type="component" value="Unassembled WGS sequence"/>
</dbReference>
<keyword evidence="1 2" id="KW-0597">Phosphoprotein</keyword>
<proteinExistence type="predicted"/>
<organism evidence="5 7">
    <name type="scientific">Moraxella equi</name>
    <dbReference type="NCBI Taxonomy" id="60442"/>
    <lineage>
        <taxon>Bacteria</taxon>
        <taxon>Pseudomonadati</taxon>
        <taxon>Pseudomonadota</taxon>
        <taxon>Gammaproteobacteria</taxon>
        <taxon>Moraxellales</taxon>
        <taxon>Moraxellaceae</taxon>
        <taxon>Moraxella</taxon>
    </lineage>
</organism>
<dbReference type="SMART" id="SM00448">
    <property type="entry name" value="REC"/>
    <property type="match status" value="1"/>
</dbReference>
<dbReference type="AlphaFoldDB" id="A0A378QV02"/>
<evidence type="ECO:0000313" key="4">
    <source>
        <dbReference type="EMBL" id="OPH39908.1"/>
    </source>
</evidence>
<dbReference type="InterPro" id="IPR001789">
    <property type="entry name" value="Sig_transdc_resp-reg_receiver"/>
</dbReference>